<dbReference type="InterPro" id="IPR045633">
    <property type="entry name" value="DUF6414"/>
</dbReference>
<reference evidence="1 2" key="1">
    <citation type="submission" date="2007-08" db="EMBL/GenBank/DDBJ databases">
        <title>Complete sequence of Roseiflexus castenholzii DSM 13941.</title>
        <authorList>
            <consortium name="US DOE Joint Genome Institute"/>
            <person name="Copeland A."/>
            <person name="Lucas S."/>
            <person name="Lapidus A."/>
            <person name="Barry K."/>
            <person name="Glavina del Rio T."/>
            <person name="Dalin E."/>
            <person name="Tice H."/>
            <person name="Pitluck S."/>
            <person name="Thompson L.S."/>
            <person name="Brettin T."/>
            <person name="Bruce D."/>
            <person name="Detter J.C."/>
            <person name="Han C."/>
            <person name="Tapia R."/>
            <person name="Schmutz J."/>
            <person name="Larimer F."/>
            <person name="Land M."/>
            <person name="Hauser L."/>
            <person name="Kyrpides N."/>
            <person name="Mikhailova N."/>
            <person name="Bryant D.A."/>
            <person name="Hanada S."/>
            <person name="Tsukatani Y."/>
            <person name="Richardson P."/>
        </authorList>
    </citation>
    <scope>NUCLEOTIDE SEQUENCE [LARGE SCALE GENOMIC DNA]</scope>
    <source>
        <strain evidence="2">DSM 13941 / HLO8</strain>
    </source>
</reference>
<organism evidence="1 2">
    <name type="scientific">Roseiflexus castenholzii (strain DSM 13941 / HLO8)</name>
    <dbReference type="NCBI Taxonomy" id="383372"/>
    <lineage>
        <taxon>Bacteria</taxon>
        <taxon>Bacillati</taxon>
        <taxon>Chloroflexota</taxon>
        <taxon>Chloroflexia</taxon>
        <taxon>Chloroflexales</taxon>
        <taxon>Roseiflexineae</taxon>
        <taxon>Roseiflexaceae</taxon>
        <taxon>Roseiflexus</taxon>
    </lineage>
</organism>
<dbReference type="Pfam" id="PF19952">
    <property type="entry name" value="DUF6414"/>
    <property type="match status" value="1"/>
</dbReference>
<keyword evidence="2" id="KW-1185">Reference proteome</keyword>
<proteinExistence type="predicted"/>
<dbReference type="AlphaFoldDB" id="A7NQ89"/>
<gene>
    <name evidence="1" type="ordered locus">Rcas_3690</name>
</gene>
<evidence type="ECO:0000313" key="1">
    <source>
        <dbReference type="EMBL" id="ABU59735.1"/>
    </source>
</evidence>
<sequence>MDKSRRLTSVSSRPAPLRFAPLRGRLKRKPLGCFAKITKGLVMKSDLIVPIYVDTNALLNLLASIEGGFSIVEKVTTCRITSTGYEKLASGEAGAEFGVPNVLNLLKVKLGGSLSSKKQQETGEEKRSRTAPYLRISAVSPSCLS</sequence>
<dbReference type="EMBL" id="CP000804">
    <property type="protein sequence ID" value="ABU59735.1"/>
    <property type="molecule type" value="Genomic_DNA"/>
</dbReference>
<accession>A7NQ89</accession>
<dbReference type="HOGENOM" id="CLU_1785432_0_0_0"/>
<dbReference type="Proteomes" id="UP000000263">
    <property type="component" value="Chromosome"/>
</dbReference>
<protein>
    <submittedName>
        <fullName evidence="1">Uncharacterized protein</fullName>
    </submittedName>
</protein>
<name>A7NQ89_ROSCS</name>
<evidence type="ECO:0000313" key="2">
    <source>
        <dbReference type="Proteomes" id="UP000000263"/>
    </source>
</evidence>
<dbReference type="KEGG" id="rca:Rcas_3690"/>